<accession>A0A9J7BGC0</accession>
<name>A0A9J7BGC0_9BACT</name>
<evidence type="ECO:0000313" key="2">
    <source>
        <dbReference type="Proteomes" id="UP001059380"/>
    </source>
</evidence>
<dbReference type="Proteomes" id="UP001059380">
    <property type="component" value="Chromosome"/>
</dbReference>
<keyword evidence="2" id="KW-1185">Reference proteome</keyword>
<gene>
    <name evidence="1" type="ORF">MOP44_14695</name>
</gene>
<dbReference type="AlphaFoldDB" id="A0A9J7BGC0"/>
<dbReference type="RefSeq" id="WP_260790758.1">
    <property type="nucleotide sequence ID" value="NZ_CP093313.1"/>
</dbReference>
<protein>
    <submittedName>
        <fullName evidence="1">Uncharacterized protein</fullName>
    </submittedName>
</protein>
<dbReference type="EMBL" id="CP093313">
    <property type="protein sequence ID" value="UWZ81832.1"/>
    <property type="molecule type" value="Genomic_DNA"/>
</dbReference>
<organism evidence="1 2">
    <name type="scientific">Occallatibacter riparius</name>
    <dbReference type="NCBI Taxonomy" id="1002689"/>
    <lineage>
        <taxon>Bacteria</taxon>
        <taxon>Pseudomonadati</taxon>
        <taxon>Acidobacteriota</taxon>
        <taxon>Terriglobia</taxon>
        <taxon>Terriglobales</taxon>
        <taxon>Acidobacteriaceae</taxon>
        <taxon>Occallatibacter</taxon>
    </lineage>
</organism>
<sequence>MDIVEDMMRSVELTRLGGADCEELHQLELALIDALPRAAMQPPETRVLKRNGRETRFMIDGNPCTLEQFKAYAKGKGIDAAKLEQRIGKSAGEREQITTRSAVQAE</sequence>
<proteinExistence type="predicted"/>
<dbReference type="KEGG" id="orp:MOP44_14695"/>
<reference evidence="1" key="1">
    <citation type="submission" date="2021-04" db="EMBL/GenBank/DDBJ databases">
        <title>Phylogenetic analysis of Acidobacteriaceae.</title>
        <authorList>
            <person name="Qiu L."/>
            <person name="Zhang Q."/>
        </authorList>
    </citation>
    <scope>NUCLEOTIDE SEQUENCE</scope>
    <source>
        <strain evidence="1">DSM 25168</strain>
    </source>
</reference>
<evidence type="ECO:0000313" key="1">
    <source>
        <dbReference type="EMBL" id="UWZ81832.1"/>
    </source>
</evidence>